<proteinExistence type="predicted"/>
<dbReference type="EMBL" id="BGPR01001291">
    <property type="protein sequence ID" value="GBM50280.1"/>
    <property type="molecule type" value="Genomic_DNA"/>
</dbReference>
<gene>
    <name evidence="1" type="ORF">AVEN_228238_1</name>
</gene>
<dbReference type="Proteomes" id="UP000499080">
    <property type="component" value="Unassembled WGS sequence"/>
</dbReference>
<evidence type="ECO:0000313" key="2">
    <source>
        <dbReference type="Proteomes" id="UP000499080"/>
    </source>
</evidence>
<reference evidence="1 2" key="1">
    <citation type="journal article" date="2019" name="Sci. Rep.">
        <title>Orb-weaving spider Araneus ventricosus genome elucidates the spidroin gene catalogue.</title>
        <authorList>
            <person name="Kono N."/>
            <person name="Nakamura H."/>
            <person name="Ohtoshi R."/>
            <person name="Moran D.A.P."/>
            <person name="Shinohara A."/>
            <person name="Yoshida Y."/>
            <person name="Fujiwara M."/>
            <person name="Mori M."/>
            <person name="Tomita M."/>
            <person name="Arakawa K."/>
        </authorList>
    </citation>
    <scope>NUCLEOTIDE SEQUENCE [LARGE SCALE GENOMIC DNA]</scope>
</reference>
<evidence type="ECO:0000313" key="1">
    <source>
        <dbReference type="EMBL" id="GBM50280.1"/>
    </source>
</evidence>
<organism evidence="1 2">
    <name type="scientific">Araneus ventricosus</name>
    <name type="common">Orbweaver spider</name>
    <name type="synonym">Epeira ventricosa</name>
    <dbReference type="NCBI Taxonomy" id="182803"/>
    <lineage>
        <taxon>Eukaryota</taxon>
        <taxon>Metazoa</taxon>
        <taxon>Ecdysozoa</taxon>
        <taxon>Arthropoda</taxon>
        <taxon>Chelicerata</taxon>
        <taxon>Arachnida</taxon>
        <taxon>Araneae</taxon>
        <taxon>Araneomorphae</taxon>
        <taxon>Entelegynae</taxon>
        <taxon>Araneoidea</taxon>
        <taxon>Araneidae</taxon>
        <taxon>Araneus</taxon>
    </lineage>
</organism>
<accession>A0A4Y2G9C0</accession>
<sequence length="100" mass="11208">MTVFMWQAANGFLPSTASIGHMSRMHSIFQFRQNRDATLGSSSSSPPTPVPPSPSRFCSISWVFDSREGKGYRSNAQTNKLDNVITSFDDESSSLEIWNW</sequence>
<keyword evidence="2" id="KW-1185">Reference proteome</keyword>
<protein>
    <submittedName>
        <fullName evidence="1">Uncharacterized protein</fullName>
    </submittedName>
</protein>
<dbReference type="AlphaFoldDB" id="A0A4Y2G9C0"/>
<comment type="caution">
    <text evidence="1">The sequence shown here is derived from an EMBL/GenBank/DDBJ whole genome shotgun (WGS) entry which is preliminary data.</text>
</comment>
<name>A0A4Y2G9C0_ARAVE</name>